<keyword evidence="2 3" id="KW-0378">Hydrolase</keyword>
<proteinExistence type="inferred from homology"/>
<reference evidence="7" key="1">
    <citation type="journal article" date="2019" name="Int. J. Syst. Evol. Microbiol.">
        <title>The Global Catalogue of Microorganisms (GCM) 10K type strain sequencing project: providing services to taxonomists for standard genome sequencing and annotation.</title>
        <authorList>
            <consortium name="The Broad Institute Genomics Platform"/>
            <consortium name="The Broad Institute Genome Sequencing Center for Infectious Disease"/>
            <person name="Wu L."/>
            <person name="Ma J."/>
        </authorList>
    </citation>
    <scope>NUCLEOTIDE SEQUENCE [LARGE SCALE GENOMIC DNA]</scope>
    <source>
        <strain evidence="7">JCM 16898</strain>
    </source>
</reference>
<comment type="caution">
    <text evidence="6">The sequence shown here is derived from an EMBL/GenBank/DDBJ whole genome shotgun (WGS) entry which is preliminary data.</text>
</comment>
<dbReference type="PANTHER" id="PTHR42706:SF1">
    <property type="entry name" value="FORMYLTETRAHYDROFOLATE DEFORMYLASE 2, MITOCHONDRIAL"/>
    <property type="match status" value="1"/>
</dbReference>
<dbReference type="EC" id="3.5.1.10" evidence="3 4"/>
<keyword evidence="3" id="KW-0658">Purine biosynthesis</keyword>
<feature type="domain" description="ACT" evidence="5">
    <location>
        <begin position="22"/>
        <end position="104"/>
    </location>
</feature>
<dbReference type="InterPro" id="IPR041729">
    <property type="entry name" value="Formyl-FH4-Hydrolase_C"/>
</dbReference>
<evidence type="ECO:0000256" key="4">
    <source>
        <dbReference type="NCBIfam" id="TIGR00655"/>
    </source>
</evidence>
<evidence type="ECO:0000259" key="5">
    <source>
        <dbReference type="PROSITE" id="PS51671"/>
    </source>
</evidence>
<dbReference type="PIRSF" id="PIRSF036480">
    <property type="entry name" value="FormyFH4_hydr"/>
    <property type="match status" value="1"/>
</dbReference>
<dbReference type="Gene3D" id="3.30.70.260">
    <property type="match status" value="1"/>
</dbReference>
<dbReference type="PANTHER" id="PTHR42706">
    <property type="entry name" value="FORMYLTETRAHYDROFOLATE DEFORMYLASE"/>
    <property type="match status" value="1"/>
</dbReference>
<evidence type="ECO:0000256" key="3">
    <source>
        <dbReference type="HAMAP-Rule" id="MF_01927"/>
    </source>
</evidence>
<comment type="catalytic activity">
    <reaction evidence="3">
        <text>(6R)-10-formyltetrahydrofolate + H2O = (6S)-5,6,7,8-tetrahydrofolate + formate + H(+)</text>
        <dbReference type="Rhea" id="RHEA:19833"/>
        <dbReference type="ChEBI" id="CHEBI:15377"/>
        <dbReference type="ChEBI" id="CHEBI:15378"/>
        <dbReference type="ChEBI" id="CHEBI:15740"/>
        <dbReference type="ChEBI" id="CHEBI:57453"/>
        <dbReference type="ChEBI" id="CHEBI:195366"/>
        <dbReference type="EC" id="3.5.1.10"/>
    </reaction>
</comment>
<dbReference type="InterPro" id="IPR045865">
    <property type="entry name" value="ACT-like_dom_sf"/>
</dbReference>
<dbReference type="EMBL" id="BAAAZN010000006">
    <property type="protein sequence ID" value="GAA3547296.1"/>
    <property type="molecule type" value="Genomic_DNA"/>
</dbReference>
<evidence type="ECO:0000313" key="7">
    <source>
        <dbReference type="Proteomes" id="UP001500689"/>
    </source>
</evidence>
<keyword evidence="1 3" id="KW-0554">One-carbon metabolism</keyword>
<dbReference type="Pfam" id="PF01842">
    <property type="entry name" value="ACT"/>
    <property type="match status" value="1"/>
</dbReference>
<sequence length="301" mass="32401">MTVAQEKGVAAQVPGTREPAAALTVQGRDRPGIVAALTGVLSRHGANVVALDQYSDDPVGGAFFQRTVFSAPDLPGVLPAIEADLTAVLSDGFELDFTLRDLAVRKRVAIFASKSDHCLLDLLWRHRRGELPVSVAMVVSNHVDTAQEVRGFGIPFFHVPSAGPDKSAAEAEHLRLLRGNVDFVVLARYMQILSGEFIAGVGVPIINIHHSFLPAFVGAGPYAKAKERGVKLVGATAHYVTEDLDEGPIIEQDVVRVSHADSAAELQRRGADVERAVLSRAVAWHAEDRVFRQGNHTVVFT</sequence>
<dbReference type="CDD" id="cd08648">
    <property type="entry name" value="FMT_core_Formyl-FH4-Hydrolase_C"/>
    <property type="match status" value="1"/>
</dbReference>
<dbReference type="InterPro" id="IPR004810">
    <property type="entry name" value="PurU"/>
</dbReference>
<comment type="similarity">
    <text evidence="3">Belongs to the PurU family.</text>
</comment>
<protein>
    <recommendedName>
        <fullName evidence="3 4">Formyltetrahydrofolate deformylase</fullName>
        <ecNumber evidence="3 4">3.5.1.10</ecNumber>
    </recommendedName>
    <alternativeName>
        <fullName evidence="3">Formyl-FH(4) hydrolase</fullName>
    </alternativeName>
</protein>
<comment type="function">
    <text evidence="3">Catalyzes the hydrolysis of 10-formyltetrahydrofolate (formyl-FH4) to formate and tetrahydrofolate (FH4).</text>
</comment>
<dbReference type="Pfam" id="PF00551">
    <property type="entry name" value="Formyl_trans_N"/>
    <property type="match status" value="1"/>
</dbReference>
<dbReference type="InterPro" id="IPR002912">
    <property type="entry name" value="ACT_dom"/>
</dbReference>
<dbReference type="NCBIfam" id="TIGR00655">
    <property type="entry name" value="PurU"/>
    <property type="match status" value="1"/>
</dbReference>
<dbReference type="InterPro" id="IPR036477">
    <property type="entry name" value="Formyl_transf_N_sf"/>
</dbReference>
<dbReference type="SUPFAM" id="SSF55021">
    <property type="entry name" value="ACT-like"/>
    <property type="match status" value="1"/>
</dbReference>
<gene>
    <name evidence="6" type="primary">purU_1</name>
    <name evidence="3" type="synonym">purU</name>
    <name evidence="6" type="ORF">GCM10022222_33640</name>
</gene>
<name>A0ABP6WBQ4_9PSEU</name>
<dbReference type="PRINTS" id="PR01575">
    <property type="entry name" value="FFH4HYDRLASE"/>
</dbReference>
<dbReference type="PROSITE" id="PS51671">
    <property type="entry name" value="ACT"/>
    <property type="match status" value="1"/>
</dbReference>
<feature type="active site" evidence="3">
    <location>
        <position position="245"/>
    </location>
</feature>
<dbReference type="InterPro" id="IPR044074">
    <property type="entry name" value="PurU_ACT"/>
</dbReference>
<dbReference type="Proteomes" id="UP001500689">
    <property type="component" value="Unassembled WGS sequence"/>
</dbReference>
<dbReference type="CDD" id="cd04875">
    <property type="entry name" value="ACT_F4HF-DF"/>
    <property type="match status" value="1"/>
</dbReference>
<accession>A0ABP6WBQ4</accession>
<dbReference type="InterPro" id="IPR002376">
    <property type="entry name" value="Formyl_transf_N"/>
</dbReference>
<comment type="pathway">
    <text evidence="3">Purine metabolism; IMP biosynthesis via de novo pathway; formate from 10-formyl-5,6,7,8-tetrahydrofolate: step 1/1.</text>
</comment>
<dbReference type="NCBIfam" id="NF004684">
    <property type="entry name" value="PRK06027.1"/>
    <property type="match status" value="1"/>
</dbReference>
<dbReference type="Gene3D" id="3.40.50.170">
    <property type="entry name" value="Formyl transferase, N-terminal domain"/>
    <property type="match status" value="1"/>
</dbReference>
<keyword evidence="7" id="KW-1185">Reference proteome</keyword>
<dbReference type="HAMAP" id="MF_01927">
    <property type="entry name" value="PurU"/>
    <property type="match status" value="1"/>
</dbReference>
<organism evidence="6 7">
    <name type="scientific">Amycolatopsis ultiminotia</name>
    <dbReference type="NCBI Taxonomy" id="543629"/>
    <lineage>
        <taxon>Bacteria</taxon>
        <taxon>Bacillati</taxon>
        <taxon>Actinomycetota</taxon>
        <taxon>Actinomycetes</taxon>
        <taxon>Pseudonocardiales</taxon>
        <taxon>Pseudonocardiaceae</taxon>
        <taxon>Amycolatopsis</taxon>
    </lineage>
</organism>
<evidence type="ECO:0000313" key="6">
    <source>
        <dbReference type="EMBL" id="GAA3547296.1"/>
    </source>
</evidence>
<evidence type="ECO:0000256" key="2">
    <source>
        <dbReference type="ARBA" id="ARBA00022801"/>
    </source>
</evidence>
<evidence type="ECO:0000256" key="1">
    <source>
        <dbReference type="ARBA" id="ARBA00022563"/>
    </source>
</evidence>
<dbReference type="SUPFAM" id="SSF53328">
    <property type="entry name" value="Formyltransferase"/>
    <property type="match status" value="1"/>
</dbReference>